<feature type="domain" description="DUF3298" evidence="2">
    <location>
        <begin position="151"/>
        <end position="226"/>
    </location>
</feature>
<keyword evidence="1" id="KW-0732">Signal</keyword>
<accession>A0A2U9PNM2</accession>
<dbReference type="AlphaFoldDB" id="A0A2U9PNM2"/>
<sequence>MRISTVVGVLAAGVLIGGVAAPSAAAQSTCAELGGTVDADQICQVHTANATYRLDYTFSTTYPDQEAVVGYLSQTRDGFVNVSDMPGSRDQPYVLDARGSSYSSAVAPGLPARTQSLVLEVFQDVGGAQPETWYKSFNYDLVKRAPITFDTLFKPGSRPLDVIFPIVARELETQAGIVQSISQSAGMDPTHYQNFAITDDSVIFFFDRGALVADSAGALQASVPRSAVASLLA</sequence>
<reference evidence="3 4" key="1">
    <citation type="journal article" date="2013" name="Genome Announc.">
        <title>Draft genome sequence of MKD8, a conjugal recipient Mycobacterium smegmatis strain.</title>
        <authorList>
            <person name="Gray T.A."/>
            <person name="Palumbo M.J."/>
            <person name="Derbyshire K.M."/>
        </authorList>
    </citation>
    <scope>NUCLEOTIDE SEQUENCE [LARGE SCALE GENOMIC DNA]</scope>
    <source>
        <strain evidence="3 4">MKD8</strain>
    </source>
</reference>
<dbReference type="Gene3D" id="3.90.640.20">
    <property type="entry name" value="Heat-shock cognate protein, ATPase"/>
    <property type="match status" value="1"/>
</dbReference>
<feature type="chain" id="PRO_5016030835" evidence="1">
    <location>
        <begin position="26"/>
        <end position="233"/>
    </location>
</feature>
<evidence type="ECO:0000313" key="3">
    <source>
        <dbReference type="EMBL" id="AWT53288.1"/>
    </source>
</evidence>
<dbReference type="Pfam" id="PF11738">
    <property type="entry name" value="DUF3298"/>
    <property type="match status" value="1"/>
</dbReference>
<dbReference type="InterPro" id="IPR021729">
    <property type="entry name" value="DUF3298"/>
</dbReference>
<dbReference type="RefSeq" id="WP_003893700.1">
    <property type="nucleotide sequence ID" value="NZ_CP027541.1"/>
</dbReference>
<reference evidence="4" key="2">
    <citation type="submission" date="2018-03" db="EMBL/GenBank/DDBJ databases">
        <authorList>
            <person name="Derbyshire K."/>
            <person name="Gray T.A."/>
            <person name="Champion M."/>
        </authorList>
    </citation>
    <scope>NUCLEOTIDE SEQUENCE [LARGE SCALE GENOMIC DNA]</scope>
    <source>
        <strain evidence="4">MKD8</strain>
    </source>
</reference>
<dbReference type="InterPro" id="IPR037126">
    <property type="entry name" value="PdaC/RsiV-like_sf"/>
</dbReference>
<gene>
    <name evidence="3" type="ORF">D806_023070</name>
</gene>
<evidence type="ECO:0000313" key="4">
    <source>
        <dbReference type="Proteomes" id="UP000011200"/>
    </source>
</evidence>
<evidence type="ECO:0000256" key="1">
    <source>
        <dbReference type="SAM" id="SignalP"/>
    </source>
</evidence>
<protein>
    <submittedName>
        <fullName evidence="3">Immunogenic protein MPB64/MPT64</fullName>
    </submittedName>
</protein>
<feature type="signal peptide" evidence="1">
    <location>
        <begin position="1"/>
        <end position="25"/>
    </location>
</feature>
<dbReference type="EMBL" id="CP027541">
    <property type="protein sequence ID" value="AWT53288.1"/>
    <property type="molecule type" value="Genomic_DNA"/>
</dbReference>
<dbReference type="Proteomes" id="UP000011200">
    <property type="component" value="Chromosome"/>
</dbReference>
<organism evidence="3 4">
    <name type="scientific">Mycolicibacterium smegmatis (strain MKD8)</name>
    <name type="common">Mycobacterium smegmatis</name>
    <dbReference type="NCBI Taxonomy" id="1214915"/>
    <lineage>
        <taxon>Bacteria</taxon>
        <taxon>Bacillati</taxon>
        <taxon>Actinomycetota</taxon>
        <taxon>Actinomycetes</taxon>
        <taxon>Mycobacteriales</taxon>
        <taxon>Mycobacteriaceae</taxon>
        <taxon>Mycolicibacterium</taxon>
    </lineage>
</organism>
<dbReference type="NCBIfam" id="NF043047">
    <property type="entry name" value="EstaseRv3036c"/>
    <property type="match status" value="1"/>
</dbReference>
<dbReference type="Gene3D" id="3.30.565.40">
    <property type="entry name" value="Fervidobacterium nodosum Rt17-B1 like"/>
    <property type="match status" value="1"/>
</dbReference>
<dbReference type="InterPro" id="IPR053421">
    <property type="entry name" value="Esterase_Immunogenic_RsiV"/>
</dbReference>
<name>A0A2U9PNM2_MYCSE</name>
<proteinExistence type="predicted"/>
<evidence type="ECO:0000259" key="2">
    <source>
        <dbReference type="Pfam" id="PF11738"/>
    </source>
</evidence>